<sequence length="346" mass="37315">MNQADLQTLLRRYQAGQCTPEEQQQVETWYDTLRQDPPLLMTTDEREALRTELWHRITAGTIAPAAAPAPAPGGFRAWPAASHWAAAATLAAGLGLGAWYVAGRPTPADVATAPAATTRPAPAGAWRTLRNSGRQHLPLTLPDSSTVVLAPASSLRYPTQFGGGQRQVRLVGEAFFHVRPDAAHPFQVYTEQLVTTVLGTSFRVRAYAGQPQELVKVSTGRVSVTPRRMLALASKGSVTVVPNQQAVYAAGQQPLHRELVPEPVVLQPQFFVFDDQPVADVLAALGTAYGVDIRYDAAALAGCTVTLNLQRQSLYGKLDVLCQVLGASYSQQDARIEFRSPGCQNP</sequence>
<gene>
    <name evidence="3" type="ORF">O3303_13900</name>
</gene>
<dbReference type="PANTHER" id="PTHR30273:SF2">
    <property type="entry name" value="PROTEIN FECR"/>
    <property type="match status" value="1"/>
</dbReference>
<evidence type="ECO:0000259" key="1">
    <source>
        <dbReference type="Pfam" id="PF04773"/>
    </source>
</evidence>
<protein>
    <submittedName>
        <fullName evidence="3">FecR domain-containing protein</fullName>
    </submittedName>
</protein>
<evidence type="ECO:0000313" key="4">
    <source>
        <dbReference type="Proteomes" id="UP001211005"/>
    </source>
</evidence>
<feature type="domain" description="FecR protein" evidence="1">
    <location>
        <begin position="135"/>
        <end position="222"/>
    </location>
</feature>
<dbReference type="RefSeq" id="WP_269558998.1">
    <property type="nucleotide sequence ID" value="NZ_CP114767.1"/>
</dbReference>
<dbReference type="Gene3D" id="2.60.120.1440">
    <property type="match status" value="1"/>
</dbReference>
<dbReference type="Gene3D" id="3.55.50.30">
    <property type="match status" value="1"/>
</dbReference>
<dbReference type="Pfam" id="PF04773">
    <property type="entry name" value="FecR"/>
    <property type="match status" value="1"/>
</dbReference>
<name>A0ABY7LN84_9BACT</name>
<proteinExistence type="predicted"/>
<accession>A0ABY7LN84</accession>
<dbReference type="PANTHER" id="PTHR30273">
    <property type="entry name" value="PERIPLASMIC SIGNAL SENSOR AND SIGMA FACTOR ACTIVATOR FECR-RELATED"/>
    <property type="match status" value="1"/>
</dbReference>
<dbReference type="InterPro" id="IPR012373">
    <property type="entry name" value="Ferrdict_sens_TM"/>
</dbReference>
<dbReference type="Pfam" id="PF16344">
    <property type="entry name" value="FecR_C"/>
    <property type="match status" value="1"/>
</dbReference>
<dbReference type="InterPro" id="IPR006860">
    <property type="entry name" value="FecR"/>
</dbReference>
<reference evidence="3 4" key="1">
    <citation type="submission" date="2022-12" db="EMBL/GenBank/DDBJ databases">
        <title>Hymenobacter canadensis sp. nov. isolated from lake water of the Cambridge Bay, Canada.</title>
        <authorList>
            <person name="Kim W.H."/>
            <person name="Lee Y.M."/>
        </authorList>
    </citation>
    <scope>NUCLEOTIDE SEQUENCE [LARGE SCALE GENOMIC DNA]</scope>
    <source>
        <strain evidence="3 4">PAMC 29467</strain>
    </source>
</reference>
<dbReference type="Proteomes" id="UP001211005">
    <property type="component" value="Chromosome"/>
</dbReference>
<dbReference type="InterPro" id="IPR032508">
    <property type="entry name" value="FecR_C"/>
</dbReference>
<keyword evidence="4" id="KW-1185">Reference proteome</keyword>
<organism evidence="3 4">
    <name type="scientific">Hymenobacter canadensis</name>
    <dbReference type="NCBI Taxonomy" id="2999067"/>
    <lineage>
        <taxon>Bacteria</taxon>
        <taxon>Pseudomonadati</taxon>
        <taxon>Bacteroidota</taxon>
        <taxon>Cytophagia</taxon>
        <taxon>Cytophagales</taxon>
        <taxon>Hymenobacteraceae</taxon>
        <taxon>Hymenobacter</taxon>
    </lineage>
</organism>
<dbReference type="EMBL" id="CP114767">
    <property type="protein sequence ID" value="WBA40912.1"/>
    <property type="molecule type" value="Genomic_DNA"/>
</dbReference>
<dbReference type="PIRSF" id="PIRSF018266">
    <property type="entry name" value="FecR"/>
    <property type="match status" value="1"/>
</dbReference>
<feature type="domain" description="Protein FecR C-terminal" evidence="2">
    <location>
        <begin position="271"/>
        <end position="336"/>
    </location>
</feature>
<evidence type="ECO:0000259" key="2">
    <source>
        <dbReference type="Pfam" id="PF16344"/>
    </source>
</evidence>
<evidence type="ECO:0000313" key="3">
    <source>
        <dbReference type="EMBL" id="WBA40912.1"/>
    </source>
</evidence>